<evidence type="ECO:0000259" key="3">
    <source>
        <dbReference type="PROSITE" id="PS50011"/>
    </source>
</evidence>
<dbReference type="GO" id="GO:0005524">
    <property type="term" value="F:ATP binding"/>
    <property type="evidence" value="ECO:0007669"/>
    <property type="project" value="UniProtKB-KW"/>
</dbReference>
<protein>
    <submittedName>
        <fullName evidence="4">Proto-oncogene tyrosine-protein kinase LCK</fullName>
    </submittedName>
</protein>
<dbReference type="Proteomes" id="UP001152320">
    <property type="component" value="Chromosome 1"/>
</dbReference>
<dbReference type="GO" id="GO:0004713">
    <property type="term" value="F:protein tyrosine kinase activity"/>
    <property type="evidence" value="ECO:0007669"/>
    <property type="project" value="InterPro"/>
</dbReference>
<evidence type="ECO:0000313" key="4">
    <source>
        <dbReference type="EMBL" id="KAJ8050968.1"/>
    </source>
</evidence>
<dbReference type="SUPFAM" id="SSF56112">
    <property type="entry name" value="Protein kinase-like (PK-like)"/>
    <property type="match status" value="1"/>
</dbReference>
<comment type="caution">
    <text evidence="4">The sequence shown here is derived from an EMBL/GenBank/DDBJ whole genome shotgun (WGS) entry which is preliminary data.</text>
</comment>
<sequence>MLLSEFSDLYCSVSYNLPSSIVFIRKRIRLITKLTDGVICERWLGNVTTADGEKKSALITHLKGVICFEHFSWDWFVKRFLEKMRIFSRFKECALMNVTHLYLLQDYMPCESFVEHLCVKTNREETRKDMTTDFLVKKLTNLSLQVCYGMEFAMAYGLSHPGLSVKKILINEECVCKLYDFCLAEDASKIVKCLKSEADFMPSSHPPECVARNEYTCASDVWYTAFTVREIYSYGKLLALLTLCFTVTFTGGRQFPCLSNLNRKESLMYSLQPELCSSILYERVKTCLTPNHDERPKNVKGLLMDLKAEVNSVSAEDSPTQNEEINARKYSSYLPTTTAMDKKLYSTHVKLEKIAIES</sequence>
<proteinExistence type="predicted"/>
<dbReference type="AlphaFoldDB" id="A0A9Q1HMC0"/>
<dbReference type="InterPro" id="IPR020635">
    <property type="entry name" value="Tyr_kinase_cat_dom"/>
</dbReference>
<dbReference type="EMBL" id="JAIZAY010000001">
    <property type="protein sequence ID" value="KAJ8050968.1"/>
    <property type="molecule type" value="Genomic_DNA"/>
</dbReference>
<accession>A0A9Q1HMC0</accession>
<organism evidence="4 5">
    <name type="scientific">Holothuria leucospilota</name>
    <name type="common">Black long sea cucumber</name>
    <name type="synonym">Mertensiothuria leucospilota</name>
    <dbReference type="NCBI Taxonomy" id="206669"/>
    <lineage>
        <taxon>Eukaryota</taxon>
        <taxon>Metazoa</taxon>
        <taxon>Echinodermata</taxon>
        <taxon>Eleutherozoa</taxon>
        <taxon>Echinozoa</taxon>
        <taxon>Holothuroidea</taxon>
        <taxon>Aspidochirotacea</taxon>
        <taxon>Aspidochirotida</taxon>
        <taxon>Holothuriidae</taxon>
        <taxon>Holothuria</taxon>
    </lineage>
</organism>
<gene>
    <name evidence="4" type="ORF">HOLleu_04360</name>
</gene>
<keyword evidence="2" id="KW-0067">ATP-binding</keyword>
<dbReference type="SMART" id="SM00219">
    <property type="entry name" value="TyrKc"/>
    <property type="match status" value="1"/>
</dbReference>
<keyword evidence="4" id="KW-0808">Transferase</keyword>
<dbReference type="InterPro" id="IPR001245">
    <property type="entry name" value="Ser-Thr/Tyr_kinase_cat_dom"/>
</dbReference>
<dbReference type="InterPro" id="IPR011009">
    <property type="entry name" value="Kinase-like_dom_sf"/>
</dbReference>
<name>A0A9Q1HMC0_HOLLE</name>
<feature type="domain" description="Protein kinase" evidence="3">
    <location>
        <begin position="1"/>
        <end position="310"/>
    </location>
</feature>
<reference evidence="4" key="1">
    <citation type="submission" date="2021-10" db="EMBL/GenBank/DDBJ databases">
        <title>Tropical sea cucumber genome reveals ecological adaptation and Cuvierian tubules defense mechanism.</title>
        <authorList>
            <person name="Chen T."/>
        </authorList>
    </citation>
    <scope>NUCLEOTIDE SEQUENCE</scope>
    <source>
        <strain evidence="4">Nanhai2018</strain>
        <tissue evidence="4">Muscle</tissue>
    </source>
</reference>
<keyword evidence="4" id="KW-0418">Kinase</keyword>
<dbReference type="PROSITE" id="PS50011">
    <property type="entry name" value="PROTEIN_KINASE_DOM"/>
    <property type="match status" value="1"/>
</dbReference>
<dbReference type="InterPro" id="IPR000719">
    <property type="entry name" value="Prot_kinase_dom"/>
</dbReference>
<keyword evidence="5" id="KW-1185">Reference proteome</keyword>
<dbReference type="InterPro" id="IPR050198">
    <property type="entry name" value="Non-receptor_tyrosine_kinases"/>
</dbReference>
<dbReference type="Gene3D" id="1.10.510.10">
    <property type="entry name" value="Transferase(Phosphotransferase) domain 1"/>
    <property type="match status" value="1"/>
</dbReference>
<dbReference type="PANTHER" id="PTHR24418">
    <property type="entry name" value="TYROSINE-PROTEIN KINASE"/>
    <property type="match status" value="1"/>
</dbReference>
<dbReference type="Pfam" id="PF07714">
    <property type="entry name" value="PK_Tyr_Ser-Thr"/>
    <property type="match status" value="1"/>
</dbReference>
<evidence type="ECO:0000313" key="5">
    <source>
        <dbReference type="Proteomes" id="UP001152320"/>
    </source>
</evidence>
<evidence type="ECO:0000256" key="2">
    <source>
        <dbReference type="ARBA" id="ARBA00022840"/>
    </source>
</evidence>
<evidence type="ECO:0000256" key="1">
    <source>
        <dbReference type="ARBA" id="ARBA00022741"/>
    </source>
</evidence>
<keyword evidence="1" id="KW-0547">Nucleotide-binding</keyword>